<comment type="subcellular location">
    <subcellularLocation>
        <location evidence="1">Cell membrane</location>
        <topology evidence="1">Multi-pass membrane protein</topology>
    </subcellularLocation>
</comment>
<evidence type="ECO:0000256" key="3">
    <source>
        <dbReference type="ARBA" id="ARBA00022692"/>
    </source>
</evidence>
<evidence type="ECO:0000313" key="10">
    <source>
        <dbReference type="Proteomes" id="UP001516400"/>
    </source>
</evidence>
<dbReference type="PANTHER" id="PTHR42643">
    <property type="entry name" value="IONOTROPIC RECEPTOR 20A-RELATED"/>
    <property type="match status" value="1"/>
</dbReference>
<dbReference type="AlphaFoldDB" id="A0ABD2MYG0"/>
<evidence type="ECO:0000256" key="7">
    <source>
        <dbReference type="ARBA" id="ARBA00023180"/>
    </source>
</evidence>
<protein>
    <recommendedName>
        <fullName evidence="11">Ionotropic receptor</fullName>
    </recommendedName>
</protein>
<proteinExistence type="predicted"/>
<dbReference type="PANTHER" id="PTHR42643:SF30">
    <property type="entry name" value="IONOTROPIC RECEPTOR 40A-RELATED"/>
    <property type="match status" value="1"/>
</dbReference>
<organism evidence="9 10">
    <name type="scientific">Cryptolaemus montrouzieri</name>
    <dbReference type="NCBI Taxonomy" id="559131"/>
    <lineage>
        <taxon>Eukaryota</taxon>
        <taxon>Metazoa</taxon>
        <taxon>Ecdysozoa</taxon>
        <taxon>Arthropoda</taxon>
        <taxon>Hexapoda</taxon>
        <taxon>Insecta</taxon>
        <taxon>Pterygota</taxon>
        <taxon>Neoptera</taxon>
        <taxon>Endopterygota</taxon>
        <taxon>Coleoptera</taxon>
        <taxon>Polyphaga</taxon>
        <taxon>Cucujiformia</taxon>
        <taxon>Coccinelloidea</taxon>
        <taxon>Coccinellidae</taxon>
        <taxon>Scymninae</taxon>
        <taxon>Scymnini</taxon>
        <taxon>Cryptolaemus</taxon>
    </lineage>
</organism>
<keyword evidence="5 8" id="KW-0472">Membrane</keyword>
<dbReference type="GO" id="GO:0005886">
    <property type="term" value="C:plasma membrane"/>
    <property type="evidence" value="ECO:0007669"/>
    <property type="project" value="UniProtKB-SubCell"/>
</dbReference>
<accession>A0ABD2MYG0</accession>
<evidence type="ECO:0000256" key="5">
    <source>
        <dbReference type="ARBA" id="ARBA00023136"/>
    </source>
</evidence>
<keyword evidence="10" id="KW-1185">Reference proteome</keyword>
<feature type="transmembrane region" description="Helical" evidence="8">
    <location>
        <begin position="273"/>
        <end position="298"/>
    </location>
</feature>
<keyword evidence="4 8" id="KW-1133">Transmembrane helix</keyword>
<feature type="transmembrane region" description="Helical" evidence="8">
    <location>
        <begin position="337"/>
        <end position="356"/>
    </location>
</feature>
<evidence type="ECO:0008006" key="11">
    <source>
        <dbReference type="Google" id="ProtNLM"/>
    </source>
</evidence>
<evidence type="ECO:0000256" key="4">
    <source>
        <dbReference type="ARBA" id="ARBA00022989"/>
    </source>
</evidence>
<evidence type="ECO:0000256" key="2">
    <source>
        <dbReference type="ARBA" id="ARBA00022475"/>
    </source>
</evidence>
<keyword evidence="3 8" id="KW-0812">Transmembrane</keyword>
<gene>
    <name evidence="9" type="ORF">HHI36_022010</name>
</gene>
<dbReference type="EMBL" id="JABFTP020000042">
    <property type="protein sequence ID" value="KAL3271533.1"/>
    <property type="molecule type" value="Genomic_DNA"/>
</dbReference>
<evidence type="ECO:0000256" key="8">
    <source>
        <dbReference type="SAM" id="Phobius"/>
    </source>
</evidence>
<comment type="caution">
    <text evidence="9">The sequence shown here is derived from an EMBL/GenBank/DDBJ whole genome shotgun (WGS) entry which is preliminary data.</text>
</comment>
<sequence>MLTPVSVLRNLQMISCINNIVHNMVTEDLHTKHILLVKSEYEIAFPNVRINNLEELYMPAGRSENKYHLYIINCEEMQIPIFLESVVHFSFFSVSAIFLFYCQNISVSGIHPNLLTIFLNSTSANLSFFNGFQKYTASPKYSGSCFKIKEIKEEFISAIPKEKLENSAFNICYFFDPPFTIEHSLERKGIILDIQSMILETVGLEYGFTRIQFSNKSGYANIIYSTFMNSSCDYHLQTVVELWKHTFDFSVPHLIDSMNWIVPVPRLVPRWKYVIEMLTVEVLSIWFFTSVVTVLTMYQINRVLYDQISFFYLIQKSFILYKLFLEQNVQFKPRYKSELILFSIIIFGTTIMDMVYKCNIAFFLSGQNFDRDINSLRGVMDQNLKIGFIPQRMEIIKNDVDVLKYTENNFICCDFSNDCLYRAAFSRDIAILRSTMKFLYNSQNLVDEHGRSLVKTFRDLEEVKASAKGEQTNQGDKERTLEEIQQRYGERYVRNSEENMEYASSKEKTSK</sequence>
<evidence type="ECO:0000256" key="6">
    <source>
        <dbReference type="ARBA" id="ARBA00023170"/>
    </source>
</evidence>
<dbReference type="InterPro" id="IPR052192">
    <property type="entry name" value="Insect_Ionotropic_Sensory_Rcpt"/>
</dbReference>
<keyword evidence="6" id="KW-0675">Receptor</keyword>
<reference evidence="9 10" key="1">
    <citation type="journal article" date="2021" name="BMC Biol.">
        <title>Horizontally acquired antibacterial genes associated with adaptive radiation of ladybird beetles.</title>
        <authorList>
            <person name="Li H.S."/>
            <person name="Tang X.F."/>
            <person name="Huang Y.H."/>
            <person name="Xu Z.Y."/>
            <person name="Chen M.L."/>
            <person name="Du X.Y."/>
            <person name="Qiu B.Y."/>
            <person name="Chen P.T."/>
            <person name="Zhang W."/>
            <person name="Slipinski A."/>
            <person name="Escalona H.E."/>
            <person name="Waterhouse R.M."/>
            <person name="Zwick A."/>
            <person name="Pang H."/>
        </authorList>
    </citation>
    <scope>NUCLEOTIDE SEQUENCE [LARGE SCALE GENOMIC DNA]</scope>
    <source>
        <strain evidence="9">SYSU2018</strain>
    </source>
</reference>
<dbReference type="Proteomes" id="UP001516400">
    <property type="component" value="Unassembled WGS sequence"/>
</dbReference>
<evidence type="ECO:0000256" key="1">
    <source>
        <dbReference type="ARBA" id="ARBA00004651"/>
    </source>
</evidence>
<evidence type="ECO:0000313" key="9">
    <source>
        <dbReference type="EMBL" id="KAL3271533.1"/>
    </source>
</evidence>
<keyword evidence="2" id="KW-1003">Cell membrane</keyword>
<keyword evidence="7" id="KW-0325">Glycoprotein</keyword>
<name>A0ABD2MYG0_9CUCU</name>